<dbReference type="InterPro" id="IPR013830">
    <property type="entry name" value="SGNH_hydro"/>
</dbReference>
<accession>A0A8J6M9Q0</accession>
<feature type="domain" description="SGNH hydrolase-type esterase" evidence="2">
    <location>
        <begin position="116"/>
        <end position="287"/>
    </location>
</feature>
<gene>
    <name evidence="3" type="ORF">H8S57_03525</name>
</gene>
<dbReference type="InterPro" id="IPR036514">
    <property type="entry name" value="SGNH_hydro_sf"/>
</dbReference>
<dbReference type="AlphaFoldDB" id="A0A8J6M9Q0"/>
<protein>
    <recommendedName>
        <fullName evidence="2">SGNH hydrolase-type esterase domain-containing protein</fullName>
    </recommendedName>
</protein>
<proteinExistence type="predicted"/>
<sequence length="318" mass="34524">MSPSVYDSVRNDRHSRHRKQPPRRWKLPLLLAAGAVCLCLIVAPTLGKSPAPGTPAGQAAPPPATPDFVPTPEPTPTPAPTPTPEPTPTPVPAFDFSQSAPERETVEMDYFADALFIGDSRTDGLRLYSGVKGADFYCYKGLTIFEMNSRKVAEIDGTKYSVLDALGRGRQYAKIYISLGINELGYFDDQVFADTFAAFLTQVKALQPGAVIYLENLAPVNPGKCKANRQPYYVNNDRVADYNAIFPRLAEEQQVVLLDVAAALSDADGVLPAEATVDGVHFTKDWYKTWLAYLMDHTVDAEEYAAGQTGAAEGESGS</sequence>
<feature type="compositionally biased region" description="Pro residues" evidence="1">
    <location>
        <begin position="60"/>
        <end position="88"/>
    </location>
</feature>
<dbReference type="Pfam" id="PF13472">
    <property type="entry name" value="Lipase_GDSL_2"/>
    <property type="match status" value="1"/>
</dbReference>
<dbReference type="SUPFAM" id="SSF52266">
    <property type="entry name" value="SGNH hydrolase"/>
    <property type="match status" value="1"/>
</dbReference>
<evidence type="ECO:0000313" key="3">
    <source>
        <dbReference type="EMBL" id="MBC5732799.1"/>
    </source>
</evidence>
<feature type="region of interest" description="Disordered" evidence="1">
    <location>
        <begin position="51"/>
        <end position="88"/>
    </location>
</feature>
<dbReference type="Proteomes" id="UP000661435">
    <property type="component" value="Unassembled WGS sequence"/>
</dbReference>
<evidence type="ECO:0000313" key="4">
    <source>
        <dbReference type="Proteomes" id="UP000661435"/>
    </source>
</evidence>
<dbReference type="Gene3D" id="3.40.50.1110">
    <property type="entry name" value="SGNH hydrolase"/>
    <property type="match status" value="1"/>
</dbReference>
<dbReference type="EMBL" id="JACOPP010000003">
    <property type="protein sequence ID" value="MBC5732799.1"/>
    <property type="molecule type" value="Genomic_DNA"/>
</dbReference>
<organism evidence="3 4">
    <name type="scientific">Lawsonibacter hominis</name>
    <dbReference type="NCBI Taxonomy" id="2763053"/>
    <lineage>
        <taxon>Bacteria</taxon>
        <taxon>Bacillati</taxon>
        <taxon>Bacillota</taxon>
        <taxon>Clostridia</taxon>
        <taxon>Eubacteriales</taxon>
        <taxon>Oscillospiraceae</taxon>
        <taxon>Lawsonibacter</taxon>
    </lineage>
</organism>
<reference evidence="3" key="1">
    <citation type="submission" date="2020-08" db="EMBL/GenBank/DDBJ databases">
        <title>Genome public.</title>
        <authorList>
            <person name="Liu C."/>
            <person name="Sun Q."/>
        </authorList>
    </citation>
    <scope>NUCLEOTIDE SEQUENCE</scope>
    <source>
        <strain evidence="3">NSJ-51</strain>
    </source>
</reference>
<keyword evidence="4" id="KW-1185">Reference proteome</keyword>
<evidence type="ECO:0000256" key="1">
    <source>
        <dbReference type="SAM" id="MobiDB-lite"/>
    </source>
</evidence>
<feature type="region of interest" description="Disordered" evidence="1">
    <location>
        <begin position="1"/>
        <end position="21"/>
    </location>
</feature>
<evidence type="ECO:0000259" key="2">
    <source>
        <dbReference type="Pfam" id="PF13472"/>
    </source>
</evidence>
<dbReference type="RefSeq" id="WP_186906698.1">
    <property type="nucleotide sequence ID" value="NZ_JACOPP010000003.1"/>
</dbReference>
<name>A0A8J6M9Q0_9FIRM</name>
<comment type="caution">
    <text evidence="3">The sequence shown here is derived from an EMBL/GenBank/DDBJ whole genome shotgun (WGS) entry which is preliminary data.</text>
</comment>